<dbReference type="InterPro" id="IPR003660">
    <property type="entry name" value="HAMP_dom"/>
</dbReference>
<dbReference type="PANTHER" id="PTHR32089">
    <property type="entry name" value="METHYL-ACCEPTING CHEMOTAXIS PROTEIN MCPB"/>
    <property type="match status" value="1"/>
</dbReference>
<dbReference type="PANTHER" id="PTHR32089:SF112">
    <property type="entry name" value="LYSOZYME-LIKE PROTEIN-RELATED"/>
    <property type="match status" value="1"/>
</dbReference>
<comment type="similarity">
    <text evidence="5">Belongs to the methyl-accepting chemotaxis (MCP) protein family.</text>
</comment>
<dbReference type="Pfam" id="PF00015">
    <property type="entry name" value="MCPsignal"/>
    <property type="match status" value="1"/>
</dbReference>
<dbReference type="PROSITE" id="PS50885">
    <property type="entry name" value="HAMP"/>
    <property type="match status" value="1"/>
</dbReference>
<evidence type="ECO:0000256" key="2">
    <source>
        <dbReference type="ARBA" id="ARBA00022475"/>
    </source>
</evidence>
<accession>A0ABU6GBM4</accession>
<evidence type="ECO:0000256" key="6">
    <source>
        <dbReference type="PROSITE-ProRule" id="PRU00284"/>
    </source>
</evidence>
<evidence type="ECO:0000256" key="1">
    <source>
        <dbReference type="ARBA" id="ARBA00004236"/>
    </source>
</evidence>
<comment type="caution">
    <text evidence="10">The sequence shown here is derived from an EMBL/GenBank/DDBJ whole genome shotgun (WGS) entry which is preliminary data.</text>
</comment>
<dbReference type="Proteomes" id="UP001338137">
    <property type="component" value="Unassembled WGS sequence"/>
</dbReference>
<dbReference type="InterPro" id="IPR004089">
    <property type="entry name" value="MCPsignal_dom"/>
</dbReference>
<name>A0ABU6GBM4_9BACL</name>
<evidence type="ECO:0000256" key="4">
    <source>
        <dbReference type="ARBA" id="ARBA00023224"/>
    </source>
</evidence>
<feature type="domain" description="Methyl-accepting transducer" evidence="8">
    <location>
        <begin position="422"/>
        <end position="658"/>
    </location>
</feature>
<evidence type="ECO:0000259" key="8">
    <source>
        <dbReference type="PROSITE" id="PS50111"/>
    </source>
</evidence>
<evidence type="ECO:0000256" key="7">
    <source>
        <dbReference type="SAM" id="Phobius"/>
    </source>
</evidence>
<organism evidence="10 11">
    <name type="scientific">Paenibacillus alba</name>
    <dbReference type="NCBI Taxonomy" id="1197127"/>
    <lineage>
        <taxon>Bacteria</taxon>
        <taxon>Bacillati</taxon>
        <taxon>Bacillota</taxon>
        <taxon>Bacilli</taxon>
        <taxon>Bacillales</taxon>
        <taxon>Paenibacillaceae</taxon>
        <taxon>Paenibacillus</taxon>
    </lineage>
</organism>
<dbReference type="Gene3D" id="6.10.340.10">
    <property type="match status" value="1"/>
</dbReference>
<protein>
    <submittedName>
        <fullName evidence="10">Methyl-accepting chemotaxis protein</fullName>
    </submittedName>
</protein>
<gene>
    <name evidence="10" type="ORF">P4I72_31345</name>
</gene>
<dbReference type="EMBL" id="JARLKY010000098">
    <property type="protein sequence ID" value="MEC0231608.1"/>
    <property type="molecule type" value="Genomic_DNA"/>
</dbReference>
<dbReference type="CDD" id="cd06225">
    <property type="entry name" value="HAMP"/>
    <property type="match status" value="1"/>
</dbReference>
<dbReference type="PROSITE" id="PS50111">
    <property type="entry name" value="CHEMOTAXIS_TRANSDUC_2"/>
    <property type="match status" value="1"/>
</dbReference>
<evidence type="ECO:0000256" key="3">
    <source>
        <dbReference type="ARBA" id="ARBA00023136"/>
    </source>
</evidence>
<dbReference type="RefSeq" id="WP_326075617.1">
    <property type="nucleotide sequence ID" value="NZ_JARLKY010000098.1"/>
</dbReference>
<evidence type="ECO:0000259" key="9">
    <source>
        <dbReference type="PROSITE" id="PS50885"/>
    </source>
</evidence>
<dbReference type="SMART" id="SM00283">
    <property type="entry name" value="MA"/>
    <property type="match status" value="1"/>
</dbReference>
<proteinExistence type="inferred from homology"/>
<feature type="transmembrane region" description="Helical" evidence="7">
    <location>
        <begin position="24"/>
        <end position="44"/>
    </location>
</feature>
<dbReference type="SMART" id="SM00304">
    <property type="entry name" value="HAMP"/>
    <property type="match status" value="1"/>
</dbReference>
<keyword evidence="3 7" id="KW-0472">Membrane</keyword>
<dbReference type="Pfam" id="PF00672">
    <property type="entry name" value="HAMP"/>
    <property type="match status" value="1"/>
</dbReference>
<keyword evidence="11" id="KW-1185">Reference proteome</keyword>
<keyword evidence="7" id="KW-1133">Transmembrane helix</keyword>
<dbReference type="SUPFAM" id="SSF58104">
    <property type="entry name" value="Methyl-accepting chemotaxis protein (MCP) signaling domain"/>
    <property type="match status" value="1"/>
</dbReference>
<dbReference type="Gene3D" id="1.10.287.950">
    <property type="entry name" value="Methyl-accepting chemotaxis protein"/>
    <property type="match status" value="1"/>
</dbReference>
<evidence type="ECO:0000313" key="11">
    <source>
        <dbReference type="Proteomes" id="UP001338137"/>
    </source>
</evidence>
<comment type="subcellular location">
    <subcellularLocation>
        <location evidence="1">Cell membrane</location>
    </subcellularLocation>
</comment>
<reference evidence="10 11" key="1">
    <citation type="submission" date="2023-03" db="EMBL/GenBank/DDBJ databases">
        <title>Bacillus Genome Sequencing.</title>
        <authorList>
            <person name="Dunlap C."/>
        </authorList>
    </citation>
    <scope>NUCLEOTIDE SEQUENCE [LARGE SCALE GENOMIC DNA]</scope>
    <source>
        <strain evidence="10 11">BD-533</strain>
    </source>
</reference>
<sequence length="709" mass="77705">MMRVSDVCKPAIGLMDKLRYPQKFLVIGVVFVIPILILIVQLFMSVTKEIRAVKQEMRGMAAQHQLGQLMIALDQYGRSLASDGSGAKTAESSKSGEEWKAQIDGMFTTMKETKGSEALSNIDEKNFKALTEQWASVTSGSQAISQNYYELQHEEMEQAIFLLIDELSESTNLTLDPEPLSHHLIDFIVELFPEYWSKLEKMELLGKEVAARGQIKNPQEQEDLIRLSGEVEALLARIERNASIIEKQNPKESVQINELLAKNRLASSVIIDALNEKMVNAGVIRITPKEVTTVSEEAKEASVELYKGKMTLLTEQQKQRVSEHMKNLMLVTIIIVIMLICAAYLFTAFYLAVKRGIDQLGRASQLLVAGDLTVRVKAETKDEFQRVVAAFNNLAESFMEVVGQSRLVVERAHESSEQLQASVQETTLGSETISTIMVEVAAGSEVLVQSAEETSSAMNEVSSGIQRIAETSSIVAEAAADAADEARQGYLDVNQAIGQMRAIKIKVSETSATLTELIDLSSQIDRILDVIRDISEQTRLLSLNASIEAARAGEHGRGFQVVAAEVRRLADQSSESVKQIAHIITTVHLSSKEVAGKAQAEIVEVDKGGAILSRVGITFDSILQSVDRVAEQIQEVSAASQQISASTEQVSASMEDSVHISRLATRHAQNVTASLKQQAASTQQVAASSETLNQLSAELLNDLAKYQLQ</sequence>
<evidence type="ECO:0000256" key="5">
    <source>
        <dbReference type="ARBA" id="ARBA00029447"/>
    </source>
</evidence>
<evidence type="ECO:0000313" key="10">
    <source>
        <dbReference type="EMBL" id="MEC0231608.1"/>
    </source>
</evidence>
<feature type="domain" description="HAMP" evidence="9">
    <location>
        <begin position="351"/>
        <end position="403"/>
    </location>
</feature>
<keyword evidence="7" id="KW-0812">Transmembrane</keyword>
<keyword evidence="4 6" id="KW-0807">Transducer</keyword>
<keyword evidence="2" id="KW-1003">Cell membrane</keyword>
<feature type="transmembrane region" description="Helical" evidence="7">
    <location>
        <begin position="328"/>
        <end position="353"/>
    </location>
</feature>
<dbReference type="CDD" id="cd11386">
    <property type="entry name" value="MCP_signal"/>
    <property type="match status" value="1"/>
</dbReference>